<accession>A0ABS1IXB4</accession>
<proteinExistence type="inferred from homology"/>
<dbReference type="InterPro" id="IPR027475">
    <property type="entry name" value="Asparaginase/glutaminase_AS2"/>
</dbReference>
<keyword evidence="10" id="KW-1185">Reference proteome</keyword>
<dbReference type="PIRSF" id="PIRSF500176">
    <property type="entry name" value="L_ASNase"/>
    <property type="match status" value="1"/>
</dbReference>
<dbReference type="InterPro" id="IPR020827">
    <property type="entry name" value="Asparaginase/glutaminase_AS1"/>
</dbReference>
<dbReference type="Gene3D" id="3.40.50.40">
    <property type="match status" value="1"/>
</dbReference>
<feature type="active site" evidence="5">
    <location>
        <position position="12"/>
    </location>
</feature>
<dbReference type="PIRSF" id="PIRSF001220">
    <property type="entry name" value="L-ASNase_gatD"/>
    <property type="match status" value="1"/>
</dbReference>
<evidence type="ECO:0000256" key="4">
    <source>
        <dbReference type="ARBA" id="ARBA00049366"/>
    </source>
</evidence>
<evidence type="ECO:0000313" key="9">
    <source>
        <dbReference type="EMBL" id="MBK5896538.1"/>
    </source>
</evidence>
<dbReference type="InterPro" id="IPR040919">
    <property type="entry name" value="Asparaginase_C"/>
</dbReference>
<keyword evidence="3" id="KW-0378">Hydrolase</keyword>
<dbReference type="SFLD" id="SFLDS00057">
    <property type="entry name" value="Glutaminase/Asparaginase"/>
    <property type="match status" value="1"/>
</dbReference>
<feature type="domain" description="L-asparaginase N-terminal" evidence="7">
    <location>
        <begin position="3"/>
        <end position="182"/>
    </location>
</feature>
<evidence type="ECO:0000256" key="2">
    <source>
        <dbReference type="ARBA" id="ARBA00012920"/>
    </source>
</evidence>
<dbReference type="InterPro" id="IPR036152">
    <property type="entry name" value="Asp/glu_Ase-like_sf"/>
</dbReference>
<evidence type="ECO:0000256" key="1">
    <source>
        <dbReference type="ARBA" id="ARBA00010518"/>
    </source>
</evidence>
<evidence type="ECO:0000256" key="5">
    <source>
        <dbReference type="PROSITE-ProRule" id="PRU10099"/>
    </source>
</evidence>
<dbReference type="PROSITE" id="PS51732">
    <property type="entry name" value="ASN_GLN_ASE_3"/>
    <property type="match status" value="1"/>
</dbReference>
<dbReference type="PANTHER" id="PTHR11707:SF28">
    <property type="entry name" value="60 KDA LYSOPHOSPHOLIPASE"/>
    <property type="match status" value="1"/>
</dbReference>
<evidence type="ECO:0000256" key="3">
    <source>
        <dbReference type="ARBA" id="ARBA00022801"/>
    </source>
</evidence>
<comment type="similarity">
    <text evidence="1">Belongs to the asparaginase 1 family.</text>
</comment>
<dbReference type="RefSeq" id="WP_208428103.1">
    <property type="nucleotide sequence ID" value="NZ_JAEPRJ010000001.1"/>
</dbReference>
<dbReference type="PROSITE" id="PS00144">
    <property type="entry name" value="ASN_GLN_ASE_1"/>
    <property type="match status" value="1"/>
</dbReference>
<feature type="domain" description="Asparaginase/glutaminase C-terminal" evidence="8">
    <location>
        <begin position="204"/>
        <end position="321"/>
    </location>
</feature>
<name>A0ABS1IXB4_9FIRM</name>
<dbReference type="Pfam" id="PF17763">
    <property type="entry name" value="Asparaginase_C"/>
    <property type="match status" value="1"/>
</dbReference>
<dbReference type="PROSITE" id="PS00917">
    <property type="entry name" value="ASN_GLN_ASE_2"/>
    <property type="match status" value="1"/>
</dbReference>
<dbReference type="InterPro" id="IPR027474">
    <property type="entry name" value="L-asparaginase_N"/>
</dbReference>
<evidence type="ECO:0000259" key="7">
    <source>
        <dbReference type="Pfam" id="PF00710"/>
    </source>
</evidence>
<dbReference type="InterPro" id="IPR037152">
    <property type="entry name" value="L-asparaginase_N_sf"/>
</dbReference>
<dbReference type="InterPro" id="IPR041725">
    <property type="entry name" value="L-asparaginase_I"/>
</dbReference>
<dbReference type="EC" id="3.5.1.1" evidence="2"/>
<dbReference type="EMBL" id="JAEPRJ010000001">
    <property type="protein sequence ID" value="MBK5896538.1"/>
    <property type="molecule type" value="Genomic_DNA"/>
</dbReference>
<dbReference type="InterPro" id="IPR006034">
    <property type="entry name" value="Asparaginase/glutaminase-like"/>
</dbReference>
<sequence>MKNILMLTTGGTIASVITPYGLIPTLNSKELLSYLPKLEENINIETRELYSIDSTNTRPEHWKLIANAIESEYNNYDGFVICHGTDTMAYTASALSYLIQNSPKPIVLTGAQKPIGTEITDAKSNLRDSILYAADELSCGVQIVFSGKVIMGTRAKKTRTFSFEAFSSINYPFIAELYDGKIIRYIVQDKTKMKPIFYHELNEKVYVVKLIPGISDSLISTIFENYDGIILESFGTGGVPDSIQKAIFDNLEKYEAKDKVLVITTQVQNEGSDTDIYEVGVKLKKYKYLEAADMTLEAALTKLMWILAKKDRDWDYIEKNFKKAISFDRVRG</sequence>
<dbReference type="CDD" id="cd08963">
    <property type="entry name" value="L-asparaginase_I"/>
    <property type="match status" value="1"/>
</dbReference>
<dbReference type="PANTHER" id="PTHR11707">
    <property type="entry name" value="L-ASPARAGINASE"/>
    <property type="match status" value="1"/>
</dbReference>
<dbReference type="Pfam" id="PF00710">
    <property type="entry name" value="Asparaginase"/>
    <property type="match status" value="1"/>
</dbReference>
<comment type="caution">
    <text evidence="9">The sequence shown here is derived from an EMBL/GenBank/DDBJ whole genome shotgun (WGS) entry which is preliminary data.</text>
</comment>
<dbReference type="Proteomes" id="UP000604730">
    <property type="component" value="Unassembled WGS sequence"/>
</dbReference>
<comment type="catalytic activity">
    <reaction evidence="4">
        <text>L-asparagine + H2O = L-aspartate + NH4(+)</text>
        <dbReference type="Rhea" id="RHEA:21016"/>
        <dbReference type="ChEBI" id="CHEBI:15377"/>
        <dbReference type="ChEBI" id="CHEBI:28938"/>
        <dbReference type="ChEBI" id="CHEBI:29991"/>
        <dbReference type="ChEBI" id="CHEBI:58048"/>
        <dbReference type="EC" id="3.5.1.1"/>
    </reaction>
</comment>
<dbReference type="Gene3D" id="3.40.50.1170">
    <property type="entry name" value="L-asparaginase, N-terminal domain"/>
    <property type="match status" value="1"/>
</dbReference>
<evidence type="ECO:0000313" key="10">
    <source>
        <dbReference type="Proteomes" id="UP000604730"/>
    </source>
</evidence>
<dbReference type="SMART" id="SM00870">
    <property type="entry name" value="Asparaginase"/>
    <property type="match status" value="1"/>
</dbReference>
<dbReference type="InterPro" id="IPR006033">
    <property type="entry name" value="AsnA_fam"/>
</dbReference>
<reference evidence="9 10" key="1">
    <citation type="submission" date="2021-01" db="EMBL/GenBank/DDBJ databases">
        <title>Isolation and description of Catonella massiliensis sp. nov., a novel Catonella species, isolated from a stable periodontitis subject.</title>
        <authorList>
            <person name="Antezack A."/>
            <person name="Boxberger M."/>
            <person name="La Scola B."/>
            <person name="Monnet-Corti V."/>
        </authorList>
    </citation>
    <scope>NUCLEOTIDE SEQUENCE [LARGE SCALE GENOMIC DNA]</scope>
    <source>
        <strain evidence="9 10">Marseille-Q4567</strain>
    </source>
</reference>
<dbReference type="NCBIfam" id="TIGR00519">
    <property type="entry name" value="asnASE_I"/>
    <property type="match status" value="1"/>
</dbReference>
<dbReference type="InterPro" id="IPR027473">
    <property type="entry name" value="L-asparaginase_C"/>
</dbReference>
<feature type="active site" evidence="6">
    <location>
        <position position="85"/>
    </location>
</feature>
<evidence type="ECO:0000259" key="8">
    <source>
        <dbReference type="Pfam" id="PF17763"/>
    </source>
</evidence>
<dbReference type="PRINTS" id="PR00139">
    <property type="entry name" value="ASNGLNASE"/>
</dbReference>
<dbReference type="SUPFAM" id="SSF53774">
    <property type="entry name" value="Glutaminase/Asparaginase"/>
    <property type="match status" value="1"/>
</dbReference>
<evidence type="ECO:0000256" key="6">
    <source>
        <dbReference type="PROSITE-ProRule" id="PRU10100"/>
    </source>
</evidence>
<gene>
    <name evidence="9" type="ORF">JJN12_01890</name>
</gene>
<organism evidence="9 10">
    <name type="scientific">Catonella massiliensis</name>
    <dbReference type="NCBI Taxonomy" id="2799636"/>
    <lineage>
        <taxon>Bacteria</taxon>
        <taxon>Bacillati</taxon>
        <taxon>Bacillota</taxon>
        <taxon>Clostridia</taxon>
        <taxon>Lachnospirales</taxon>
        <taxon>Lachnospiraceae</taxon>
        <taxon>Catonella</taxon>
    </lineage>
</organism>
<protein>
    <recommendedName>
        <fullName evidence="2">asparaginase</fullName>
        <ecNumber evidence="2">3.5.1.1</ecNumber>
    </recommendedName>
</protein>